<evidence type="ECO:0000256" key="1">
    <source>
        <dbReference type="ARBA" id="ARBA00010701"/>
    </source>
</evidence>
<feature type="compositionally biased region" description="Polar residues" evidence="8">
    <location>
        <begin position="82"/>
        <end position="91"/>
    </location>
</feature>
<feature type="region of interest" description="Disordered" evidence="8">
    <location>
        <begin position="506"/>
        <end position="537"/>
    </location>
</feature>
<keyword evidence="3" id="KW-0378">Hydrolase</keyword>
<dbReference type="InterPro" id="IPR029071">
    <property type="entry name" value="Ubiquitin-like_domsf"/>
</dbReference>
<keyword evidence="5" id="KW-0443">Lipid metabolism</keyword>
<dbReference type="Pfam" id="PF00561">
    <property type="entry name" value="Abhydrolase_1"/>
    <property type="match status" value="1"/>
</dbReference>
<evidence type="ECO:0000313" key="10">
    <source>
        <dbReference type="EMBL" id="KAF7493047.1"/>
    </source>
</evidence>
<feature type="compositionally biased region" description="Polar residues" evidence="8">
    <location>
        <begin position="167"/>
        <end position="177"/>
    </location>
</feature>
<gene>
    <name evidence="10" type="primary">SSS_590g</name>
    <name evidence="10" type="ORF">SSS_590</name>
</gene>
<reference evidence="10" key="2">
    <citation type="submission" date="2020-01" db="EMBL/GenBank/DDBJ databases">
        <authorList>
            <person name="Korhonen P.K.K."/>
            <person name="Guangxu M.G."/>
            <person name="Wang T.W."/>
            <person name="Stroehlein A.J.S."/>
            <person name="Young N.D."/>
            <person name="Ang C.-S.A."/>
            <person name="Fernando D.W.F."/>
            <person name="Lu H.L."/>
            <person name="Taylor S.T."/>
            <person name="Ehtesham M.E.M."/>
            <person name="Najaraj S.H.N."/>
            <person name="Harsha G.H.G."/>
            <person name="Madugundu A.M."/>
            <person name="Renuse S.R."/>
            <person name="Holt D.H."/>
            <person name="Pandey A.P."/>
            <person name="Papenfuss A.P."/>
            <person name="Gasser R.B.G."/>
            <person name="Fischer K.F."/>
        </authorList>
    </citation>
    <scope>NUCLEOTIDE SEQUENCE</scope>
    <source>
        <strain evidence="10">SSS_KF_BRIS2020</strain>
    </source>
</reference>
<dbReference type="EMBL" id="WVUK01000056">
    <property type="protein sequence ID" value="KAF7493047.1"/>
    <property type="molecule type" value="Genomic_DNA"/>
</dbReference>
<name>A0A834VD45_SARSC</name>
<dbReference type="GO" id="GO:0016787">
    <property type="term" value="F:hydrolase activity"/>
    <property type="evidence" value="ECO:0007669"/>
    <property type="project" value="UniProtKB-KW"/>
</dbReference>
<dbReference type="GO" id="GO:0016042">
    <property type="term" value="P:lipid catabolic process"/>
    <property type="evidence" value="ECO:0007669"/>
    <property type="project" value="UniProtKB-KW"/>
</dbReference>
<evidence type="ECO:0000256" key="2">
    <source>
        <dbReference type="ARBA" id="ARBA00022729"/>
    </source>
</evidence>
<dbReference type="InterPro" id="IPR000073">
    <property type="entry name" value="AB_hydrolase_1"/>
</dbReference>
<feature type="domain" description="Ras-associating" evidence="9">
    <location>
        <begin position="1"/>
        <end position="82"/>
    </location>
</feature>
<evidence type="ECO:0000313" key="12">
    <source>
        <dbReference type="Proteomes" id="UP000070412"/>
    </source>
</evidence>
<feature type="coiled-coil region" evidence="7">
    <location>
        <begin position="364"/>
        <end position="398"/>
    </location>
</feature>
<evidence type="ECO:0000256" key="5">
    <source>
        <dbReference type="ARBA" id="ARBA00023098"/>
    </source>
</evidence>
<feature type="coiled-coil region" evidence="7">
    <location>
        <begin position="303"/>
        <end position="330"/>
    </location>
</feature>
<dbReference type="Proteomes" id="UP000070412">
    <property type="component" value="Unassembled WGS sequence"/>
</dbReference>
<evidence type="ECO:0000256" key="6">
    <source>
        <dbReference type="ARBA" id="ARBA00023180"/>
    </source>
</evidence>
<feature type="compositionally biased region" description="Polar residues" evidence="8">
    <location>
        <begin position="275"/>
        <end position="289"/>
    </location>
</feature>
<keyword evidence="4" id="KW-0442">Lipid degradation</keyword>
<dbReference type="PANTHER" id="PTHR11005">
    <property type="entry name" value="LYSOSOMAL ACID LIPASE-RELATED"/>
    <property type="match status" value="1"/>
</dbReference>
<keyword evidence="7" id="KW-0175">Coiled coil</keyword>
<feature type="compositionally biased region" description="Basic and acidic residues" evidence="8">
    <location>
        <begin position="92"/>
        <end position="102"/>
    </location>
</feature>
<dbReference type="Pfam" id="PF04083">
    <property type="entry name" value="Abhydro_lipase"/>
    <property type="match status" value="1"/>
</dbReference>
<accession>A0A834VD45</accession>
<dbReference type="SUPFAM" id="SSF54236">
    <property type="entry name" value="Ubiquitin-like"/>
    <property type="match status" value="1"/>
</dbReference>
<keyword evidence="12" id="KW-1185">Reference proteome</keyword>
<reference evidence="11" key="3">
    <citation type="submission" date="2022-06" db="UniProtKB">
        <authorList>
            <consortium name="EnsemblMetazoa"/>
        </authorList>
    </citation>
    <scope>IDENTIFICATION</scope>
</reference>
<keyword evidence="2" id="KW-0732">Signal</keyword>
<comment type="similarity">
    <text evidence="1">Belongs to the AB hydrolase superfamily. Lipase family.</text>
</comment>
<dbReference type="Gene3D" id="3.40.50.1820">
    <property type="entry name" value="alpha/beta hydrolase"/>
    <property type="match status" value="1"/>
</dbReference>
<evidence type="ECO:0000256" key="8">
    <source>
        <dbReference type="SAM" id="MobiDB-lite"/>
    </source>
</evidence>
<proteinExistence type="inferred from homology"/>
<dbReference type="GO" id="GO:0007165">
    <property type="term" value="P:signal transduction"/>
    <property type="evidence" value="ECO:0007669"/>
    <property type="project" value="InterPro"/>
</dbReference>
<evidence type="ECO:0000256" key="7">
    <source>
        <dbReference type="SAM" id="Coils"/>
    </source>
</evidence>
<dbReference type="OrthoDB" id="6497528at2759"/>
<dbReference type="Gene3D" id="3.10.20.90">
    <property type="entry name" value="Phosphatidylinositol 3-kinase Catalytic Subunit, Chain A, domain 1"/>
    <property type="match status" value="1"/>
</dbReference>
<dbReference type="PROSITE" id="PS50200">
    <property type="entry name" value="RA"/>
    <property type="match status" value="1"/>
</dbReference>
<feature type="compositionally biased region" description="Polar residues" evidence="8">
    <location>
        <begin position="111"/>
        <end position="121"/>
    </location>
</feature>
<dbReference type="InterPro" id="IPR000159">
    <property type="entry name" value="RA_dom"/>
</dbReference>
<sequence>MELKVWCDGIQRIVCGASASTTCQDVVFALAHATGQTGRFILIEKWRNNERVLAPMDQPIISLAKWGEFANDVTFIMKKSGNADNLDTSSSNKKDNNLHDGDLNNDVARLKSNSSSRTIGKQSIKHSTSETESVSMKHRKTNQTQDIKHSIEPSSESSSISPDRFNQHNLSSHQPSKNGFDRTVLSLKQKSFNQTIDKIENEHCRQQEVASEPLYSTVNKNRPSKPPPYSEAIAKSTLVNLINQDSFDLLRNQTIENRISSLLLNSSHLNSTSSQKPNQQNHSIPNSDLNFLSDRQKKTINLISIQQKTLMKQEKSMANIEKEIDSVQRRLSENEFVVNQYRDEINLLREKWLEQEAIIEKLETENLDEQLEKLIDDGKHYENEIKAIKQNLSDCEDKIIKRRHEITNLMKTIENFNQINPLDEEIENDPNQIDRLKFSIQEKNNKIQAQRLDLNVLNDSLEHLDQTIQAKNNIVDQLMFQIKEANFDGLALQSLSKVPSSTVINSLGLTTDNRNDSESNQSQQQHQSSNSFTNKSVTNRRIPVSLHELGNTVPTKRNPDGIWLEPFGNQFKDDTNRNIHQIIQSRGFYSEPHFIPTRDGFVLQLVRIMNPFVRNRNRLRPVLLFHGFQCSSTYWLITSKGILLKDGNYYEYDDESKRWTNGSQQIGNTLGFVLATKGYDVWLANYRGSVYSETHLNLDAQSEDFWSFSIDEMVEIDLPTMIDYIRTQTNRSTISYIGHSQGNFIMLALLSEQPHYSERIEPFIALSPVFYMANVVTPLRFYIPLIEVLRTIPSLVPFRREMRATYTDICGRNDNTKNFCFDVYRYFLGGHPQNLNMNRTLVYMSHVPMGSSSWNAAHLLQLIQSGQPRHFDYGPEKNLIKYGKEKPPIYDASRIDSKHIALIYSKNDFFNHFDNVEELKSKLRNKLLDDYYIDDETWGHMDFVWSKFSGRIVNERILKLLNMYLDSN</sequence>
<evidence type="ECO:0000256" key="4">
    <source>
        <dbReference type="ARBA" id="ARBA00022963"/>
    </source>
</evidence>
<dbReference type="InterPro" id="IPR029058">
    <property type="entry name" value="AB_hydrolase_fold"/>
</dbReference>
<dbReference type="AlphaFoldDB" id="A0A834VD45"/>
<feature type="compositionally biased region" description="Low complexity" evidence="8">
    <location>
        <begin position="518"/>
        <end position="534"/>
    </location>
</feature>
<reference evidence="12" key="1">
    <citation type="journal article" date="2020" name="PLoS Negl. Trop. Dis.">
        <title>High-quality nuclear genome for Sarcoptes scabiei-A critical resource for a neglected parasite.</title>
        <authorList>
            <person name="Korhonen P.K."/>
            <person name="Gasser R.B."/>
            <person name="Ma G."/>
            <person name="Wang T."/>
            <person name="Stroehlein A.J."/>
            <person name="Young N.D."/>
            <person name="Ang C.S."/>
            <person name="Fernando D.D."/>
            <person name="Lu H.C."/>
            <person name="Taylor S."/>
            <person name="Reynolds S.L."/>
            <person name="Mofiz E."/>
            <person name="Najaraj S.H."/>
            <person name="Gowda H."/>
            <person name="Madugundu A."/>
            <person name="Renuse S."/>
            <person name="Holt D."/>
            <person name="Pandey A."/>
            <person name="Papenfuss A.T."/>
            <person name="Fischer K."/>
        </authorList>
    </citation>
    <scope>NUCLEOTIDE SEQUENCE [LARGE SCALE GENOMIC DNA]</scope>
</reference>
<evidence type="ECO:0000313" key="11">
    <source>
        <dbReference type="EnsemblMetazoa" id="KAF7493047.1"/>
    </source>
</evidence>
<dbReference type="InterPro" id="IPR006693">
    <property type="entry name" value="AB_hydrolase_lipase"/>
</dbReference>
<protein>
    <submittedName>
        <fullName evidence="10">Gastric triacylglycerol lipase</fullName>
    </submittedName>
</protein>
<feature type="region of interest" description="Disordered" evidence="8">
    <location>
        <begin position="269"/>
        <end position="289"/>
    </location>
</feature>
<dbReference type="FunFam" id="3.40.50.1820:FF:000057">
    <property type="entry name" value="Lipase"/>
    <property type="match status" value="1"/>
</dbReference>
<feature type="region of interest" description="Disordered" evidence="8">
    <location>
        <begin position="81"/>
        <end position="180"/>
    </location>
</feature>
<evidence type="ECO:0000259" key="9">
    <source>
        <dbReference type="PROSITE" id="PS50200"/>
    </source>
</evidence>
<organism evidence="10">
    <name type="scientific">Sarcoptes scabiei</name>
    <name type="common">Itch mite</name>
    <name type="synonym">Acarus scabiei</name>
    <dbReference type="NCBI Taxonomy" id="52283"/>
    <lineage>
        <taxon>Eukaryota</taxon>
        <taxon>Metazoa</taxon>
        <taxon>Ecdysozoa</taxon>
        <taxon>Arthropoda</taxon>
        <taxon>Chelicerata</taxon>
        <taxon>Arachnida</taxon>
        <taxon>Acari</taxon>
        <taxon>Acariformes</taxon>
        <taxon>Sarcoptiformes</taxon>
        <taxon>Astigmata</taxon>
        <taxon>Psoroptidia</taxon>
        <taxon>Sarcoptoidea</taxon>
        <taxon>Sarcoptidae</taxon>
        <taxon>Sarcoptinae</taxon>
        <taxon>Sarcoptes</taxon>
    </lineage>
</organism>
<dbReference type="Pfam" id="PF21712">
    <property type="entry name" value="RASSF8-10_RA"/>
    <property type="match status" value="1"/>
</dbReference>
<keyword evidence="6" id="KW-0325">Glycoprotein</keyword>
<feature type="compositionally biased region" description="Low complexity" evidence="8">
    <location>
        <begin position="152"/>
        <end position="162"/>
    </location>
</feature>
<dbReference type="EnsemblMetazoa" id="SSS_590s_mrna">
    <property type="protein sequence ID" value="KAF7493047.1"/>
    <property type="gene ID" value="SSS_590"/>
</dbReference>
<dbReference type="InterPro" id="IPR048945">
    <property type="entry name" value="RASSF8/10_RA"/>
</dbReference>
<evidence type="ECO:0000256" key="3">
    <source>
        <dbReference type="ARBA" id="ARBA00022801"/>
    </source>
</evidence>
<dbReference type="SUPFAM" id="SSF53474">
    <property type="entry name" value="alpha/beta-Hydrolases"/>
    <property type="match status" value="1"/>
</dbReference>